<reference evidence="12 13" key="1">
    <citation type="submission" date="2019-03" db="EMBL/GenBank/DDBJ databases">
        <title>Sequencing 23 genomes of Wallemia ichthyophaga.</title>
        <authorList>
            <person name="Gostincar C."/>
        </authorList>
    </citation>
    <scope>NUCLEOTIDE SEQUENCE [LARGE SCALE GENOMIC DNA]</scope>
    <source>
        <strain evidence="11 13">EXF-6200</strain>
        <strain evidence="10 12">EXF-8621</strain>
    </source>
</reference>
<dbReference type="PANTHER" id="PTHR40468:SF1">
    <property type="entry name" value="TOPOISOMERASE I DAMAGE AFFECTED PROTEIN 11"/>
    <property type="match status" value="1"/>
</dbReference>
<evidence type="ECO:0000256" key="7">
    <source>
        <dbReference type="ARBA" id="ARBA00023163"/>
    </source>
</evidence>
<evidence type="ECO:0000256" key="1">
    <source>
        <dbReference type="ARBA" id="ARBA00004123"/>
    </source>
</evidence>
<dbReference type="Pfam" id="PF08528">
    <property type="entry name" value="Whi5"/>
    <property type="match status" value="1"/>
</dbReference>
<evidence type="ECO:0000256" key="9">
    <source>
        <dbReference type="SAM" id="MobiDB-lite"/>
    </source>
</evidence>
<evidence type="ECO:0000313" key="12">
    <source>
        <dbReference type="Proteomes" id="UP000306954"/>
    </source>
</evidence>
<evidence type="ECO:0000256" key="6">
    <source>
        <dbReference type="ARBA" id="ARBA00023015"/>
    </source>
</evidence>
<feature type="region of interest" description="Disordered" evidence="9">
    <location>
        <begin position="137"/>
        <end position="159"/>
    </location>
</feature>
<keyword evidence="5" id="KW-0678">Repressor</keyword>
<keyword evidence="8" id="KW-0539">Nucleus</keyword>
<protein>
    <submittedName>
        <fullName evidence="10">Uncharacterized protein</fullName>
    </submittedName>
</protein>
<keyword evidence="6" id="KW-0805">Transcription regulation</keyword>
<comment type="subcellular location">
    <subcellularLocation>
        <location evidence="2">Cytoplasm</location>
    </subcellularLocation>
    <subcellularLocation>
        <location evidence="1">Nucleus</location>
    </subcellularLocation>
</comment>
<sequence length="208" mass="22457">MTNDTRNKSVNAILNRVHVSKASRQLQTRLKLASYKARNGLVNTPVDSILSTSQMPPPNSLRSPNGVNASNTFKSPKSPKRSVNTRRISCNNASPGLPVSTATSHDSESMNAASALTSLFHSPGYNRGQSLRHLSTANSTPTATATPTHTSTPTNTQHPDEADAQLMLFLATSPSPAKPDKHKSNAYNKLNNVDLAQWIHSPHTNTRN</sequence>
<evidence type="ECO:0000256" key="3">
    <source>
        <dbReference type="ARBA" id="ARBA00006922"/>
    </source>
</evidence>
<dbReference type="EMBL" id="SPOI01000179">
    <property type="protein sequence ID" value="TIB33621.1"/>
    <property type="molecule type" value="Genomic_DNA"/>
</dbReference>
<dbReference type="GO" id="GO:0005737">
    <property type="term" value="C:cytoplasm"/>
    <property type="evidence" value="ECO:0007669"/>
    <property type="project" value="UniProtKB-SubCell"/>
</dbReference>
<evidence type="ECO:0000256" key="5">
    <source>
        <dbReference type="ARBA" id="ARBA00022491"/>
    </source>
</evidence>
<dbReference type="OMA" id="TRRISCN"/>
<feature type="compositionally biased region" description="Low complexity" evidence="9">
    <location>
        <begin position="137"/>
        <end position="156"/>
    </location>
</feature>
<dbReference type="PANTHER" id="PTHR40468">
    <property type="entry name" value="YALI0A15257P"/>
    <property type="match status" value="1"/>
</dbReference>
<organism evidence="10 12">
    <name type="scientific">Wallemia ichthyophaga</name>
    <dbReference type="NCBI Taxonomy" id="245174"/>
    <lineage>
        <taxon>Eukaryota</taxon>
        <taxon>Fungi</taxon>
        <taxon>Dikarya</taxon>
        <taxon>Basidiomycota</taxon>
        <taxon>Wallemiomycotina</taxon>
        <taxon>Wallemiomycetes</taxon>
        <taxon>Wallemiales</taxon>
        <taxon>Wallemiaceae</taxon>
        <taxon>Wallemia</taxon>
    </lineage>
</organism>
<dbReference type="AlphaFoldDB" id="A0A4T0FNS9"/>
<name>A0A4T0FNS9_WALIC</name>
<gene>
    <name evidence="11" type="ORF">E3P86_02947</name>
    <name evidence="10" type="ORF">E3P90_03317</name>
</gene>
<proteinExistence type="inferred from homology"/>
<evidence type="ECO:0000313" key="10">
    <source>
        <dbReference type="EMBL" id="TIB09344.1"/>
    </source>
</evidence>
<dbReference type="InterPro" id="IPR013734">
    <property type="entry name" value="TF_Nrm1/Whi5"/>
</dbReference>
<dbReference type="GO" id="GO:0005634">
    <property type="term" value="C:nucleus"/>
    <property type="evidence" value="ECO:0007669"/>
    <property type="project" value="UniProtKB-SubCell"/>
</dbReference>
<comment type="similarity">
    <text evidence="3">Belongs to the WHI5/NRM1 family.</text>
</comment>
<evidence type="ECO:0000256" key="2">
    <source>
        <dbReference type="ARBA" id="ARBA00004496"/>
    </source>
</evidence>
<dbReference type="OrthoDB" id="3915838at2759"/>
<dbReference type="Proteomes" id="UP000310689">
    <property type="component" value="Unassembled WGS sequence"/>
</dbReference>
<comment type="caution">
    <text evidence="10">The sequence shown here is derived from an EMBL/GenBank/DDBJ whole genome shotgun (WGS) entry which is preliminary data.</text>
</comment>
<feature type="compositionally biased region" description="Polar residues" evidence="9">
    <location>
        <begin position="85"/>
        <end position="110"/>
    </location>
</feature>
<evidence type="ECO:0000313" key="13">
    <source>
        <dbReference type="Proteomes" id="UP000310689"/>
    </source>
</evidence>
<dbReference type="EMBL" id="SPOF01000043">
    <property type="protein sequence ID" value="TIB09344.1"/>
    <property type="molecule type" value="Genomic_DNA"/>
</dbReference>
<evidence type="ECO:0000256" key="4">
    <source>
        <dbReference type="ARBA" id="ARBA00022490"/>
    </source>
</evidence>
<keyword evidence="4" id="KW-0963">Cytoplasm</keyword>
<keyword evidence="7" id="KW-0804">Transcription</keyword>
<dbReference type="Proteomes" id="UP000306954">
    <property type="component" value="Unassembled WGS sequence"/>
</dbReference>
<accession>A0A4T0FNS9</accession>
<feature type="compositionally biased region" description="Polar residues" evidence="9">
    <location>
        <begin position="48"/>
        <end position="76"/>
    </location>
</feature>
<feature type="region of interest" description="Disordered" evidence="9">
    <location>
        <begin position="48"/>
        <end position="110"/>
    </location>
</feature>
<evidence type="ECO:0000256" key="8">
    <source>
        <dbReference type="ARBA" id="ARBA00023242"/>
    </source>
</evidence>
<evidence type="ECO:0000313" key="11">
    <source>
        <dbReference type="EMBL" id="TIB33621.1"/>
    </source>
</evidence>